<organism evidence="4 5">
    <name type="scientific">Ostreococcus tauri</name>
    <name type="common">Marine green alga</name>
    <dbReference type="NCBI Taxonomy" id="70448"/>
    <lineage>
        <taxon>Eukaryota</taxon>
        <taxon>Viridiplantae</taxon>
        <taxon>Chlorophyta</taxon>
        <taxon>Mamiellophyceae</taxon>
        <taxon>Mamiellales</taxon>
        <taxon>Bathycoccaceae</taxon>
        <taxon>Ostreococcus</taxon>
    </lineage>
</organism>
<name>A0A090M083_OSTTA</name>
<reference evidence="4 5" key="2">
    <citation type="journal article" date="2014" name="BMC Genomics">
        <title>An improved genome of the model marine alga Ostreococcus tauri unfolds by assessing Illumina de novo assemblies.</title>
        <authorList>
            <person name="Blanc-Mathieu R."/>
            <person name="Verhelst B."/>
            <person name="Derelle E."/>
            <person name="Rombauts S."/>
            <person name="Bouget F.Y."/>
            <person name="Carre I."/>
            <person name="Chateau A."/>
            <person name="Eyre-Walker A."/>
            <person name="Grimsley N."/>
            <person name="Moreau H."/>
            <person name="Piegu B."/>
            <person name="Rivals E."/>
            <person name="Schackwitz W."/>
            <person name="Van de Peer Y."/>
            <person name="Piganeau G."/>
        </authorList>
    </citation>
    <scope>NUCLEOTIDE SEQUENCE [LARGE SCALE GENOMIC DNA]</scope>
    <source>
        <strain evidence="5">OTTH 0595 / CCAP 157/2 / RCC745</strain>
    </source>
</reference>
<proteinExistence type="inferred from homology"/>
<evidence type="ECO:0000256" key="1">
    <source>
        <dbReference type="ARBA" id="ARBA00006832"/>
    </source>
</evidence>
<dbReference type="OrthoDB" id="78296at2759"/>
<accession>A0A090M083</accession>
<dbReference type="Pfam" id="PF05764">
    <property type="entry name" value="YL1"/>
    <property type="match status" value="1"/>
</dbReference>
<sequence length="404" mass="44598">MRADADAEYVSALPNRSTRGTRMRALLEDEDDADEAFWSQDAFADESGDEAYASESEEEDVVDADFHDDESSESEGEVRVERERRAKTLKAPERRDGGRAGGGARVGAVREVNEVGGSRRDATAERARAAVAAADVEIRKSKRSTAQAILERSEKMRKEREAKPTTERERIVYVMPSQEQLMEETKVTEYYNLLDLERLLTLEAEMKKKAPTTGKKYEGPSLIYRSSSKVDGGASTIELARGAEPPAPLRRDEAKPVPVKPSVCVITGLPAKYKDPVTGMPYATLDAFKKVRAKYPPLPPKVKLAPIEPEPIEVEEKPTVVFEEPTDAFAVPGMKPAKTAEAKKRKGKPSASKLSTAPAKTLKEEPEDEVFATREDDDIMAEEDFMGTDSMADMMAEEDVDDGF</sequence>
<feature type="compositionally biased region" description="Acidic residues" evidence="2">
    <location>
        <begin position="365"/>
        <end position="381"/>
    </location>
</feature>
<comment type="similarity">
    <text evidence="1">Belongs to the VPS72/YL1 family.</text>
</comment>
<dbReference type="RefSeq" id="XP_022838820.1">
    <property type="nucleotide sequence ID" value="XM_022984563.1"/>
</dbReference>
<feature type="region of interest" description="Disordered" evidence="2">
    <location>
        <begin position="147"/>
        <end position="170"/>
    </location>
</feature>
<evidence type="ECO:0000313" key="4">
    <source>
        <dbReference type="EMBL" id="CEF97670.1"/>
    </source>
</evidence>
<evidence type="ECO:0000259" key="3">
    <source>
        <dbReference type="SMART" id="SM00993"/>
    </source>
</evidence>
<reference evidence="5" key="1">
    <citation type="journal article" date="2006" name="Proc. Natl. Acad. Sci. U.S.A.">
        <title>Genome analysis of the smallest free-living eukaryote Ostreococcus tauri unveils many unique features.</title>
        <authorList>
            <person name="Derelle E."/>
            <person name="Ferraz C."/>
            <person name="Rombauts S."/>
            <person name="Rouze P."/>
            <person name="Worden A.Z."/>
            <person name="Robbens S."/>
            <person name="Partensky F."/>
            <person name="Degroeve S."/>
            <person name="Echeynie S."/>
            <person name="Cooke R."/>
            <person name="Saeys Y."/>
            <person name="Wuyts J."/>
            <person name="Jabbari K."/>
            <person name="Bowler C."/>
            <person name="Panaud O."/>
            <person name="Piegu B."/>
            <person name="Ball S.G."/>
            <person name="Ral J.-P."/>
            <person name="Bouget F.-Y."/>
            <person name="Piganeau G."/>
            <person name="De Baets B."/>
            <person name="Picard A."/>
            <person name="Delseny M."/>
            <person name="Demaille J."/>
            <person name="Van de Peer Y."/>
            <person name="Moreau H."/>
        </authorList>
    </citation>
    <scope>NUCLEOTIDE SEQUENCE [LARGE SCALE GENOMIC DNA]</scope>
    <source>
        <strain evidence="5">OTTH 0595 / CCAP 157/2 / RCC745</strain>
    </source>
</reference>
<dbReference type="InParanoid" id="A0A090M083"/>
<dbReference type="Proteomes" id="UP000009170">
    <property type="component" value="Unassembled WGS sequence"/>
</dbReference>
<feature type="compositionally biased region" description="Basic and acidic residues" evidence="2">
    <location>
        <begin position="151"/>
        <end position="170"/>
    </location>
</feature>
<dbReference type="PANTHER" id="PTHR13275:SF4">
    <property type="entry name" value="VACUOLAR PROTEIN SORTING-ASSOCIATED PROTEIN 72 HOMOLOG"/>
    <property type="match status" value="1"/>
</dbReference>
<dbReference type="SMART" id="SM00993">
    <property type="entry name" value="YL1_C"/>
    <property type="match status" value="1"/>
</dbReference>
<dbReference type="GeneID" id="9834263"/>
<feature type="region of interest" description="Disordered" evidence="2">
    <location>
        <begin position="332"/>
        <end position="381"/>
    </location>
</feature>
<dbReference type="FunCoup" id="A0A090M083">
    <property type="interactions" value="1581"/>
</dbReference>
<dbReference type="KEGG" id="ota:OT_ostta04g03840"/>
<comment type="caution">
    <text evidence="4">The sequence shown here is derived from an EMBL/GenBank/DDBJ whole genome shotgun (WGS) entry which is preliminary data.</text>
</comment>
<feature type="region of interest" description="Disordered" evidence="2">
    <location>
        <begin position="43"/>
        <end position="124"/>
    </location>
</feature>
<feature type="compositionally biased region" description="Acidic residues" evidence="2">
    <location>
        <begin position="55"/>
        <end position="75"/>
    </location>
</feature>
<dbReference type="Pfam" id="PF08265">
    <property type="entry name" value="YL1_C"/>
    <property type="match status" value="1"/>
</dbReference>
<dbReference type="InterPro" id="IPR046757">
    <property type="entry name" value="YL1_N"/>
</dbReference>
<dbReference type="EMBL" id="CAID01000004">
    <property type="protein sequence ID" value="CEF97670.1"/>
    <property type="molecule type" value="Genomic_DNA"/>
</dbReference>
<feature type="domain" description="Vps72/YL1 C-terminal" evidence="3">
    <location>
        <begin position="262"/>
        <end position="291"/>
    </location>
</feature>
<gene>
    <name evidence="4" type="ORF">OT_ostta04g03840</name>
</gene>
<dbReference type="AlphaFoldDB" id="A0A090M083"/>
<protein>
    <submittedName>
        <fullName evidence="4">YL1 nuclear</fullName>
    </submittedName>
</protein>
<dbReference type="STRING" id="70448.A0A090M083"/>
<evidence type="ECO:0000256" key="2">
    <source>
        <dbReference type="SAM" id="MobiDB-lite"/>
    </source>
</evidence>
<feature type="compositionally biased region" description="Basic and acidic residues" evidence="2">
    <location>
        <begin position="76"/>
        <end position="98"/>
    </location>
</feature>
<keyword evidence="5" id="KW-1185">Reference proteome</keyword>
<dbReference type="PANTHER" id="PTHR13275">
    <property type="entry name" value="YL-1 PROTEIN TRANSCRIPTION FACTOR-LIKE 1"/>
    <property type="match status" value="1"/>
</dbReference>
<dbReference type="GO" id="GO:0005634">
    <property type="term" value="C:nucleus"/>
    <property type="evidence" value="ECO:0007669"/>
    <property type="project" value="TreeGrafter"/>
</dbReference>
<evidence type="ECO:0000313" key="5">
    <source>
        <dbReference type="Proteomes" id="UP000009170"/>
    </source>
</evidence>
<feature type="compositionally biased region" description="Basic and acidic residues" evidence="2">
    <location>
        <begin position="111"/>
        <end position="124"/>
    </location>
</feature>
<dbReference type="InterPro" id="IPR013272">
    <property type="entry name" value="Vps72/YL1_C"/>
</dbReference>